<feature type="region of interest" description="Disordered" evidence="4">
    <location>
        <begin position="28"/>
        <end position="111"/>
    </location>
</feature>
<keyword evidence="2" id="KW-0863">Zinc-finger</keyword>
<dbReference type="EMBL" id="JAVRQU010000016">
    <property type="protein sequence ID" value="KAK5694011.1"/>
    <property type="molecule type" value="Genomic_DNA"/>
</dbReference>
<dbReference type="InterPro" id="IPR040023">
    <property type="entry name" value="WBP4"/>
</dbReference>
<protein>
    <recommendedName>
        <fullName evidence="5">U1-C C2H2-type zinc finger domain-containing protein</fullName>
    </recommendedName>
</protein>
<evidence type="ECO:0000256" key="2">
    <source>
        <dbReference type="ARBA" id="ARBA00022771"/>
    </source>
</evidence>
<sequence length="298" mass="32393">MSEYWKSTPSYWCKFCSFYVKDTPLEKKNHEASGRHQGSIQKNLRDLTKNKEREERDKQRAKDEVARLNVLVSGAGRGKDGGGVGGLRDAGIRTGGSGGGPTLSAAEQRRKHAEQLMAMGVPLPDSLRKEITGVGGWEVTAERVVEDEQPRSLADMIKAEEGEEGKVEVGPDGLVTGVDGVARGVHKRRAEEEEEEEAREAAYRKRAYGTSKKVWPGAIGADAAEDLDALLSGVTKKKVVAEVKKEEDGEQQADVPAEGDSVATAKVESEASTVPVKQEDDEPEALPAVVFKKRKVKR</sequence>
<evidence type="ECO:0000256" key="4">
    <source>
        <dbReference type="SAM" id="MobiDB-lite"/>
    </source>
</evidence>
<proteinExistence type="predicted"/>
<gene>
    <name evidence="6" type="ORF">LTR97_009629</name>
</gene>
<accession>A0AAN7VP16</accession>
<feature type="compositionally biased region" description="Basic and acidic residues" evidence="4">
    <location>
        <begin position="159"/>
        <end position="169"/>
    </location>
</feature>
<dbReference type="GO" id="GO:0008270">
    <property type="term" value="F:zinc ion binding"/>
    <property type="evidence" value="ECO:0007669"/>
    <property type="project" value="UniProtKB-KW"/>
</dbReference>
<evidence type="ECO:0000256" key="3">
    <source>
        <dbReference type="ARBA" id="ARBA00022833"/>
    </source>
</evidence>
<evidence type="ECO:0000256" key="1">
    <source>
        <dbReference type="ARBA" id="ARBA00022723"/>
    </source>
</evidence>
<feature type="compositionally biased region" description="Basic and acidic residues" evidence="4">
    <location>
        <begin position="43"/>
        <end position="66"/>
    </location>
</feature>
<evidence type="ECO:0000259" key="5">
    <source>
        <dbReference type="Pfam" id="PF06220"/>
    </source>
</evidence>
<dbReference type="SUPFAM" id="SSF57667">
    <property type="entry name" value="beta-beta-alpha zinc fingers"/>
    <property type="match status" value="1"/>
</dbReference>
<dbReference type="GO" id="GO:0000398">
    <property type="term" value="P:mRNA splicing, via spliceosome"/>
    <property type="evidence" value="ECO:0007669"/>
    <property type="project" value="InterPro"/>
</dbReference>
<feature type="compositionally biased region" description="Gly residues" evidence="4">
    <location>
        <begin position="81"/>
        <end position="101"/>
    </location>
</feature>
<keyword evidence="3" id="KW-0862">Zinc</keyword>
<comment type="caution">
    <text evidence="6">The sequence shown here is derived from an EMBL/GenBank/DDBJ whole genome shotgun (WGS) entry which is preliminary data.</text>
</comment>
<dbReference type="Proteomes" id="UP001310594">
    <property type="component" value="Unassembled WGS sequence"/>
</dbReference>
<feature type="region of interest" description="Disordered" evidence="4">
    <location>
        <begin position="159"/>
        <end position="206"/>
    </location>
</feature>
<dbReference type="InterPro" id="IPR036236">
    <property type="entry name" value="Znf_C2H2_sf"/>
</dbReference>
<dbReference type="PANTHER" id="PTHR13173:SF10">
    <property type="entry name" value="WW DOMAIN-BINDING PROTEIN 4"/>
    <property type="match status" value="1"/>
</dbReference>
<name>A0AAN7VP16_9PEZI</name>
<dbReference type="PANTHER" id="PTHR13173">
    <property type="entry name" value="WW DOMAIN BINDING PROTEIN 4"/>
    <property type="match status" value="1"/>
</dbReference>
<dbReference type="AlphaFoldDB" id="A0AAN7VP16"/>
<reference evidence="6" key="1">
    <citation type="submission" date="2023-08" db="EMBL/GenBank/DDBJ databases">
        <title>Black Yeasts Isolated from many extreme environments.</title>
        <authorList>
            <person name="Coleine C."/>
            <person name="Stajich J.E."/>
            <person name="Selbmann L."/>
        </authorList>
    </citation>
    <scope>NUCLEOTIDE SEQUENCE</scope>
    <source>
        <strain evidence="6">CCFEE 5810</strain>
    </source>
</reference>
<feature type="domain" description="U1-C C2H2-type zinc finger" evidence="5">
    <location>
        <begin position="9"/>
        <end position="41"/>
    </location>
</feature>
<dbReference type="Gene3D" id="3.30.160.60">
    <property type="entry name" value="Classic Zinc Finger"/>
    <property type="match status" value="1"/>
</dbReference>
<dbReference type="GO" id="GO:0071011">
    <property type="term" value="C:precatalytic spliceosome"/>
    <property type="evidence" value="ECO:0007669"/>
    <property type="project" value="TreeGrafter"/>
</dbReference>
<dbReference type="Pfam" id="PF06220">
    <property type="entry name" value="zf-U1"/>
    <property type="match status" value="1"/>
</dbReference>
<evidence type="ECO:0000313" key="6">
    <source>
        <dbReference type="EMBL" id="KAK5694011.1"/>
    </source>
</evidence>
<keyword evidence="1" id="KW-0479">Metal-binding</keyword>
<dbReference type="InterPro" id="IPR013085">
    <property type="entry name" value="U1-CZ_Znf_C2H2"/>
</dbReference>
<organism evidence="6 7">
    <name type="scientific">Elasticomyces elasticus</name>
    <dbReference type="NCBI Taxonomy" id="574655"/>
    <lineage>
        <taxon>Eukaryota</taxon>
        <taxon>Fungi</taxon>
        <taxon>Dikarya</taxon>
        <taxon>Ascomycota</taxon>
        <taxon>Pezizomycotina</taxon>
        <taxon>Dothideomycetes</taxon>
        <taxon>Dothideomycetidae</taxon>
        <taxon>Mycosphaerellales</taxon>
        <taxon>Teratosphaeriaceae</taxon>
        <taxon>Elasticomyces</taxon>
    </lineage>
</organism>
<feature type="region of interest" description="Disordered" evidence="4">
    <location>
        <begin position="244"/>
        <end position="287"/>
    </location>
</feature>
<dbReference type="GO" id="GO:0003723">
    <property type="term" value="F:RNA binding"/>
    <property type="evidence" value="ECO:0007669"/>
    <property type="project" value="TreeGrafter"/>
</dbReference>
<evidence type="ECO:0000313" key="7">
    <source>
        <dbReference type="Proteomes" id="UP001310594"/>
    </source>
</evidence>